<dbReference type="PANTHER" id="PTHR46652">
    <property type="entry name" value="LEUCINE-RICH REPEAT AND IQ DOMAIN-CONTAINING PROTEIN 1-RELATED"/>
    <property type="match status" value="1"/>
</dbReference>
<dbReference type="EMBL" id="CAWUFR010000017">
    <property type="protein sequence ID" value="CAK6954552.1"/>
    <property type="molecule type" value="Genomic_DNA"/>
</dbReference>
<keyword evidence="1" id="KW-0433">Leucine-rich repeat</keyword>
<comment type="caution">
    <text evidence="4">The sequence shown here is derived from an EMBL/GenBank/DDBJ whole genome shotgun (WGS) entry which is preliminary data.</text>
</comment>
<evidence type="ECO:0000256" key="1">
    <source>
        <dbReference type="ARBA" id="ARBA00022614"/>
    </source>
</evidence>
<dbReference type="InterPro" id="IPR032675">
    <property type="entry name" value="LRR_dom_sf"/>
</dbReference>
<feature type="compositionally biased region" description="Basic and acidic residues" evidence="3">
    <location>
        <begin position="656"/>
        <end position="676"/>
    </location>
</feature>
<evidence type="ECO:0000313" key="5">
    <source>
        <dbReference type="Proteomes" id="UP001314229"/>
    </source>
</evidence>
<dbReference type="SMART" id="SM00365">
    <property type="entry name" value="LRR_SD22"/>
    <property type="match status" value="3"/>
</dbReference>
<feature type="compositionally biased region" description="Basic and acidic residues" evidence="3">
    <location>
        <begin position="469"/>
        <end position="647"/>
    </location>
</feature>
<dbReference type="SUPFAM" id="SSF52058">
    <property type="entry name" value="L domain-like"/>
    <property type="match status" value="1"/>
</dbReference>
<dbReference type="PROSITE" id="PS50096">
    <property type="entry name" value="IQ"/>
    <property type="match status" value="1"/>
</dbReference>
<gene>
    <name evidence="4" type="ORF">FSCOSCO3_A003818</name>
</gene>
<evidence type="ECO:0000256" key="3">
    <source>
        <dbReference type="SAM" id="MobiDB-lite"/>
    </source>
</evidence>
<dbReference type="Gene3D" id="3.80.10.10">
    <property type="entry name" value="Ribonuclease Inhibitor"/>
    <property type="match status" value="2"/>
</dbReference>
<dbReference type="InterPro" id="IPR050836">
    <property type="entry name" value="SDS22/Internalin_LRR"/>
</dbReference>
<dbReference type="SMART" id="SM00015">
    <property type="entry name" value="IQ"/>
    <property type="match status" value="1"/>
</dbReference>
<feature type="region of interest" description="Disordered" evidence="3">
    <location>
        <begin position="469"/>
        <end position="720"/>
    </location>
</feature>
<keyword evidence="5" id="KW-1185">Reference proteome</keyword>
<dbReference type="InterPro" id="IPR003591">
    <property type="entry name" value="Leu-rich_rpt_typical-subtyp"/>
</dbReference>
<dbReference type="Pfam" id="PF13855">
    <property type="entry name" value="LRR_8"/>
    <property type="match status" value="1"/>
</dbReference>
<sequence length="1721" mass="199324">MTDVNEMCETIMQELNGLVLSDTEEEQDGFSFHQEEAPDEIPQSLLSYFKTSKSRAAACEKLILEELEDLTASHHAEDMRRDLPTELNEDTMTLNEPVMCGAENEENNTFTDTRLLPAPTETEALFTHNVSVCHNKEDEAGTDKYTECEQQLALDTRTLEMLLNEEERKKNNEYEVEREKERCEEMKKEQQRRQREEDFQEELKKIIEAEKLHQKELELMGKRAEEKLEQELLLRQELISNLQRQVAEERRIKEEEQKRMKKEREKKKEEEEERSKREEENRRKWEEVKSEAEAERKRMEEEMRRMKKEAEKRKIEEIRLKEEEERRKKQEEGRKKREEEEKRRIEKEENKKKEEERYKIELEKKKMEYEMRRMMEEEERNKRIKDEEEERKRVEVARKKFEEEKNRRMEEEIRLKTEEEWRKRKEKNVRKHEEVKIIKEVEEWKKQEETRKEEDDRRKIEAERKMYEEIMKKSEKEHGDRSEEIRPDERTKKAQNERKTREKEEERKSKKKINMMEEKEVDEEVRRTEEEDRKFEEEKRAKEEDEKRRKKDERKARKEERRGQEGDMQREREEEDYRKTQEEMRLKEEKDGNKGYEEDNEEKRQEEGVKKMEGGRKNMEAEKRHIEEEVRENKKGDLKTDKKRLKDEDESTKIIIQDEGKADTLIKVEELQEKKRENKKRKIKNERESTDNKGNSQTSQLEDSTIQTSSSPDSESTVGPTITETLQQHDLNQNMSQSPINKTTGQEDPVISYSTSSSGSLLLCLPEHTEQKRLSWMKDCVPWSKLSLQNRRKQRGSVRSRRGPRRDAEASCLPSLSSDTLLQSTGWKTLQEVTTMTLEDLPGCSLFTLAQCRQLRSLTLRRCGLKALEGINQLPELCYIDVQENNISFVDCENMTALQVLRLGHNRLTSIHGLSGADNLAVLDLSHNSITRIAGLESMRRLQRLSVDHNQLISTKGLRDIYTLLHLDCAHNHLVSVEGLENSALLNTLDLTANSLAEAPSLNNQVLLRELHLDDNSISSLQGLTACWLPLMQILSVAQNRITQLPSMSDFVSLANLDLRLNCLSELKNVCESLEGCQFLQEVHLVGNPLEQESGWRSTMEKAVPGLRAIDSQETDPFLSPPAVQQVRPASGSFLALCQAQLQQTCDLLQQHNEELSNASLPLDSVETLCRHFTEALQLAEDQRFAHEYGDTTAADKQRGAAGQTTAEETHNEDSSSAGKFNECPDMEFTGKMSPLIPREDNISSSYWTLENLSTESWHDTLDTVTVGPKMKSADSKVNCGSFHSFATKGKMTSANLKKAAVSNHRDPDLKNTAAVVIQQQWRKYRQKCGNIISPPTAEKKGGGKGGGGGKPKSGPSCNKWNVVGRDHAATVIQAFWRGFTLRRRLTSALAAVTCPSTREDDTFEEVDIDEFVYDESGLEKDWTLPISEDSPPRCYSVSEQPLSQKPPGPLPELSQYILPPPPVWRPKQAWLAGEQGDSAGQRVSPESSDRSKSPASTSMLSGLSKRSEKILEEWGFTDSHTALQMLKRAQKMKSKKQQQKKLVDPAIQLALFRKCTYQLDPVEARHRPAPRNRNFIKVREAELGLPQEERNEQVRQERAQEWLHTQAAQSDRDSESEHFLPEISSDILNGGRVQLVAEPGYTEPLHHASGLWANNSLAAQPCKENNYPRRNSLGHAKKEIPSPKRVTSAPSKKDRISFRDNPVQLSGGWGGGKKRDKVCK</sequence>
<feature type="region of interest" description="Disordered" evidence="3">
    <location>
        <begin position="791"/>
        <end position="811"/>
    </location>
</feature>
<dbReference type="CDD" id="cd23767">
    <property type="entry name" value="IQCD"/>
    <property type="match status" value="1"/>
</dbReference>
<proteinExistence type="predicted"/>
<reference evidence="4 5" key="1">
    <citation type="submission" date="2024-01" db="EMBL/GenBank/DDBJ databases">
        <authorList>
            <person name="Alioto T."/>
            <person name="Alioto T."/>
            <person name="Gomez Garrido J."/>
        </authorList>
    </citation>
    <scope>NUCLEOTIDE SEQUENCE [LARGE SCALE GENOMIC DNA]</scope>
</reference>
<feature type="region of interest" description="Disordered" evidence="3">
    <location>
        <begin position="1194"/>
        <end position="1224"/>
    </location>
</feature>
<evidence type="ECO:0000256" key="2">
    <source>
        <dbReference type="ARBA" id="ARBA00022737"/>
    </source>
</evidence>
<feature type="region of interest" description="Disordered" evidence="3">
    <location>
        <begin position="246"/>
        <end position="355"/>
    </location>
</feature>
<dbReference type="Gene3D" id="1.20.5.190">
    <property type="match status" value="1"/>
</dbReference>
<dbReference type="Pfam" id="PF00612">
    <property type="entry name" value="IQ"/>
    <property type="match status" value="1"/>
</dbReference>
<protein>
    <submittedName>
        <fullName evidence="4">Leucine-rich repeat and IQ domain-containing protein 1</fullName>
    </submittedName>
</protein>
<name>A0AAV1N5T3_SCOSC</name>
<dbReference type="PANTHER" id="PTHR46652:SF7">
    <property type="entry name" value="LEUCINE-RICH REPEAT AND IQ DOMAIN-CONTAINING PROTEIN 1"/>
    <property type="match status" value="1"/>
</dbReference>
<feature type="region of interest" description="Disordered" evidence="3">
    <location>
        <begin position="1332"/>
        <end position="1357"/>
    </location>
</feature>
<feature type="region of interest" description="Disordered" evidence="3">
    <location>
        <begin position="1423"/>
        <end position="1452"/>
    </location>
</feature>
<feature type="region of interest" description="Disordered" evidence="3">
    <location>
        <begin position="1473"/>
        <end position="1505"/>
    </location>
</feature>
<feature type="compositionally biased region" description="Basic residues" evidence="3">
    <location>
        <begin position="791"/>
        <end position="804"/>
    </location>
</feature>
<dbReference type="SMART" id="SM00369">
    <property type="entry name" value="LRR_TYP"/>
    <property type="match status" value="4"/>
</dbReference>
<dbReference type="Proteomes" id="UP001314229">
    <property type="component" value="Unassembled WGS sequence"/>
</dbReference>
<keyword evidence="2" id="KW-0677">Repeat</keyword>
<feature type="region of interest" description="Disordered" evidence="3">
    <location>
        <begin position="1664"/>
        <end position="1721"/>
    </location>
</feature>
<dbReference type="PROSITE" id="PS51450">
    <property type="entry name" value="LRR"/>
    <property type="match status" value="3"/>
</dbReference>
<accession>A0AAV1N5T3</accession>
<feature type="compositionally biased region" description="Polar residues" evidence="3">
    <location>
        <begin position="692"/>
        <end position="720"/>
    </location>
</feature>
<feature type="region of interest" description="Disordered" evidence="3">
    <location>
        <begin position="169"/>
        <end position="199"/>
    </location>
</feature>
<dbReference type="InterPro" id="IPR001611">
    <property type="entry name" value="Leu-rich_rpt"/>
</dbReference>
<dbReference type="InterPro" id="IPR000048">
    <property type="entry name" value="IQ_motif_EF-hand-BS"/>
</dbReference>
<evidence type="ECO:0000313" key="4">
    <source>
        <dbReference type="EMBL" id="CAK6954552.1"/>
    </source>
</evidence>
<organism evidence="4 5">
    <name type="scientific">Scomber scombrus</name>
    <name type="common">Atlantic mackerel</name>
    <name type="synonym">Scomber vernalis</name>
    <dbReference type="NCBI Taxonomy" id="13677"/>
    <lineage>
        <taxon>Eukaryota</taxon>
        <taxon>Metazoa</taxon>
        <taxon>Chordata</taxon>
        <taxon>Craniata</taxon>
        <taxon>Vertebrata</taxon>
        <taxon>Euteleostomi</taxon>
        <taxon>Actinopterygii</taxon>
        <taxon>Neopterygii</taxon>
        <taxon>Teleostei</taxon>
        <taxon>Neoteleostei</taxon>
        <taxon>Acanthomorphata</taxon>
        <taxon>Pelagiaria</taxon>
        <taxon>Scombriformes</taxon>
        <taxon>Scombridae</taxon>
        <taxon>Scomber</taxon>
    </lineage>
</organism>